<dbReference type="InterPro" id="IPR002645">
    <property type="entry name" value="STAS_dom"/>
</dbReference>
<dbReference type="PROSITE" id="PS50801">
    <property type="entry name" value="STAS"/>
    <property type="match status" value="1"/>
</dbReference>
<dbReference type="InterPro" id="IPR058548">
    <property type="entry name" value="MlaB-like_STAS"/>
</dbReference>
<dbReference type="Gene3D" id="3.30.750.24">
    <property type="entry name" value="STAS domain"/>
    <property type="match status" value="1"/>
</dbReference>
<proteinExistence type="predicted"/>
<organism evidence="2 3">
    <name type="scientific">Candidatus Amphirhobacter heronislandensis</name>
    <dbReference type="NCBI Taxonomy" id="1732024"/>
    <lineage>
        <taxon>Bacteria</taxon>
        <taxon>Pseudomonadati</taxon>
        <taxon>Pseudomonadota</taxon>
        <taxon>Gammaproteobacteria</taxon>
        <taxon>Candidatus Tethybacterales</taxon>
        <taxon>Candidatus Tethybacteraceae</taxon>
        <taxon>Candidatus Amphirhobacter</taxon>
    </lineage>
</organism>
<accession>A0A930XYD0</accession>
<reference evidence="2" key="1">
    <citation type="submission" date="2020-10" db="EMBL/GenBank/DDBJ databases">
        <title>An improved Amphimedon queenslandica hologenome assembly reveals how three proteobacterial symbionts can extend the metabolic phenotypic of their marine sponge host.</title>
        <authorList>
            <person name="Degnan B."/>
            <person name="Degnan S."/>
            <person name="Xiang X."/>
        </authorList>
    </citation>
    <scope>NUCLEOTIDE SEQUENCE</scope>
    <source>
        <strain evidence="2">AqS2</strain>
    </source>
</reference>
<dbReference type="InterPro" id="IPR036513">
    <property type="entry name" value="STAS_dom_sf"/>
</dbReference>
<comment type="caution">
    <text evidence="2">The sequence shown here is derived from an EMBL/GenBank/DDBJ whole genome shotgun (WGS) entry which is preliminary data.</text>
</comment>
<keyword evidence="3" id="KW-1185">Reference proteome</keyword>
<dbReference type="SUPFAM" id="SSF52091">
    <property type="entry name" value="SpoIIaa-like"/>
    <property type="match status" value="1"/>
</dbReference>
<dbReference type="EMBL" id="JADHEI010000050">
    <property type="protein sequence ID" value="MBF2735758.1"/>
    <property type="molecule type" value="Genomic_DNA"/>
</dbReference>
<evidence type="ECO:0000313" key="3">
    <source>
        <dbReference type="Proteomes" id="UP000604381"/>
    </source>
</evidence>
<dbReference type="Pfam" id="PF13466">
    <property type="entry name" value="STAS_2"/>
    <property type="match status" value="1"/>
</dbReference>
<name>A0A930XYD0_9GAMM</name>
<gene>
    <name evidence="2" type="ORF">ISN26_06785</name>
</gene>
<feature type="domain" description="STAS" evidence="1">
    <location>
        <begin position="1"/>
        <end position="91"/>
    </location>
</feature>
<evidence type="ECO:0000259" key="1">
    <source>
        <dbReference type="PROSITE" id="PS50801"/>
    </source>
</evidence>
<dbReference type="AlphaFoldDB" id="A0A930XYD0"/>
<protein>
    <submittedName>
        <fullName evidence="2">STAS domain-containing protein</fullName>
    </submittedName>
</protein>
<evidence type="ECO:0000313" key="2">
    <source>
        <dbReference type="EMBL" id="MBF2735758.1"/>
    </source>
</evidence>
<dbReference type="Proteomes" id="UP000604381">
    <property type="component" value="Unassembled WGS sequence"/>
</dbReference>
<sequence length="91" mass="9506">MGDALVVKVDEPLTIANPAAGARLAARLAGAAEATIDLADAADADSAGVAMLLALRRGAQVNGAQLRFVNLPARLRRLLRLYQVEELLDVS</sequence>